<accession>A0A8T0IWW7</accession>
<name>A0A8T0IWW7_CERPU</name>
<gene>
    <name evidence="1" type="ORF">KC19_2G225700</name>
</gene>
<dbReference type="Proteomes" id="UP000822688">
    <property type="component" value="Chromosome 2"/>
</dbReference>
<organism evidence="1 2">
    <name type="scientific">Ceratodon purpureus</name>
    <name type="common">Fire moss</name>
    <name type="synonym">Dicranum purpureum</name>
    <dbReference type="NCBI Taxonomy" id="3225"/>
    <lineage>
        <taxon>Eukaryota</taxon>
        <taxon>Viridiplantae</taxon>
        <taxon>Streptophyta</taxon>
        <taxon>Embryophyta</taxon>
        <taxon>Bryophyta</taxon>
        <taxon>Bryophytina</taxon>
        <taxon>Bryopsida</taxon>
        <taxon>Dicranidae</taxon>
        <taxon>Pseudoditrichales</taxon>
        <taxon>Ditrichaceae</taxon>
        <taxon>Ceratodon</taxon>
    </lineage>
</organism>
<keyword evidence="2" id="KW-1185">Reference proteome</keyword>
<dbReference type="AlphaFoldDB" id="A0A8T0IWW7"/>
<evidence type="ECO:0000313" key="2">
    <source>
        <dbReference type="Proteomes" id="UP000822688"/>
    </source>
</evidence>
<protein>
    <submittedName>
        <fullName evidence="1">Uncharacterized protein</fullName>
    </submittedName>
</protein>
<reference evidence="1" key="1">
    <citation type="submission" date="2020-06" db="EMBL/GenBank/DDBJ databases">
        <title>WGS assembly of Ceratodon purpureus strain R40.</title>
        <authorList>
            <person name="Carey S.B."/>
            <person name="Jenkins J."/>
            <person name="Shu S."/>
            <person name="Lovell J.T."/>
            <person name="Sreedasyam A."/>
            <person name="Maumus F."/>
            <person name="Tiley G.P."/>
            <person name="Fernandez-Pozo N."/>
            <person name="Barry K."/>
            <person name="Chen C."/>
            <person name="Wang M."/>
            <person name="Lipzen A."/>
            <person name="Daum C."/>
            <person name="Saski C.A."/>
            <person name="Payton A.C."/>
            <person name="Mcbreen J.C."/>
            <person name="Conrad R.E."/>
            <person name="Kollar L.M."/>
            <person name="Olsson S."/>
            <person name="Huttunen S."/>
            <person name="Landis J.B."/>
            <person name="Wickett N.J."/>
            <person name="Johnson M.G."/>
            <person name="Rensing S.A."/>
            <person name="Grimwood J."/>
            <person name="Schmutz J."/>
            <person name="Mcdaniel S.F."/>
        </authorList>
    </citation>
    <scope>NUCLEOTIDE SEQUENCE</scope>
    <source>
        <strain evidence="1">R40</strain>
    </source>
</reference>
<dbReference type="EMBL" id="CM026422">
    <property type="protein sequence ID" value="KAG0588214.1"/>
    <property type="molecule type" value="Genomic_DNA"/>
</dbReference>
<evidence type="ECO:0000313" key="1">
    <source>
        <dbReference type="EMBL" id="KAG0588214.1"/>
    </source>
</evidence>
<sequence>MISKTPMKFERTGGVTLETTLQGWVQSPVNVQWSTKHEATALKDTFQFSSRPSLSNERDKLVIDSPDHQSHARSFEYITIPGKRCPQFQWRGSEVRNYSVYGHNESQLRHWNDRKYNFHLQTQY</sequence>
<proteinExistence type="predicted"/>
<comment type="caution">
    <text evidence="1">The sequence shown here is derived from an EMBL/GenBank/DDBJ whole genome shotgun (WGS) entry which is preliminary data.</text>
</comment>